<protein>
    <recommendedName>
        <fullName evidence="1">FBD domain-containing protein</fullName>
    </recommendedName>
</protein>
<dbReference type="InterPro" id="IPR055411">
    <property type="entry name" value="LRR_FXL15/At3g58940/PEG3-like"/>
</dbReference>
<keyword evidence="3" id="KW-1185">Reference proteome</keyword>
<gene>
    <name evidence="2" type="ORF">TIFTF001_024969</name>
</gene>
<organism evidence="2 3">
    <name type="scientific">Ficus carica</name>
    <name type="common">Common fig</name>
    <dbReference type="NCBI Taxonomy" id="3494"/>
    <lineage>
        <taxon>Eukaryota</taxon>
        <taxon>Viridiplantae</taxon>
        <taxon>Streptophyta</taxon>
        <taxon>Embryophyta</taxon>
        <taxon>Tracheophyta</taxon>
        <taxon>Spermatophyta</taxon>
        <taxon>Magnoliopsida</taxon>
        <taxon>eudicotyledons</taxon>
        <taxon>Gunneridae</taxon>
        <taxon>Pentapetalae</taxon>
        <taxon>rosids</taxon>
        <taxon>fabids</taxon>
        <taxon>Rosales</taxon>
        <taxon>Moraceae</taxon>
        <taxon>Ficeae</taxon>
        <taxon>Ficus</taxon>
    </lineage>
</organism>
<name>A0AA88DDT7_FICCA</name>
<sequence>MVDEEEYRVLSWVHNAVICNAKKLRLDIALRTQSDFTLPHDLLGSVFLESFTLIFRDGFGFLNIPSTITTIGFCCLKTLKLRSVEINESFGNWVSSSCKFLEELVLIYIKGIKSLTITSSSLKILEIFHIYDLVHLHVSAEVLERMALIWLFSSHKDRRLQLFTPKLEIFNFLWVVDMFHLGLHPKLEIFDFVWTGDIFNFRLTEKFMCVVEGRMCPKPSSRVTAYNNLVHLLHVVDKPRGLVLYADSIQDLFMRGHLPYLLTDLLALHVLLTGSNYNLVPMLESFFKGTPNLRWLSISRKDTESHSTASEEEDGRIMGHDKLQGIPFMHNLKFVTIELVSRGKNELELIKFLLEHARNLQRLTVLYAPPLPSDVGKEITGYEKVSSVTELKFRPI</sequence>
<dbReference type="InterPro" id="IPR053772">
    <property type="entry name" value="At1g61320/At1g61330-like"/>
</dbReference>
<comment type="caution">
    <text evidence="2">The sequence shown here is derived from an EMBL/GenBank/DDBJ whole genome shotgun (WGS) entry which is preliminary data.</text>
</comment>
<dbReference type="AlphaFoldDB" id="A0AA88DDT7"/>
<dbReference type="Pfam" id="PF24758">
    <property type="entry name" value="LRR_At5g56370"/>
    <property type="match status" value="1"/>
</dbReference>
<accession>A0AA88DDT7</accession>
<dbReference type="SMART" id="SM00579">
    <property type="entry name" value="FBD"/>
    <property type="match status" value="1"/>
</dbReference>
<dbReference type="Pfam" id="PF08387">
    <property type="entry name" value="FBD"/>
    <property type="match status" value="1"/>
</dbReference>
<evidence type="ECO:0000259" key="1">
    <source>
        <dbReference type="SMART" id="SM00579"/>
    </source>
</evidence>
<dbReference type="EMBL" id="BTGU01000060">
    <property type="protein sequence ID" value="GMN55853.1"/>
    <property type="molecule type" value="Genomic_DNA"/>
</dbReference>
<dbReference type="PANTHER" id="PTHR34145">
    <property type="entry name" value="OS02G0105600 PROTEIN"/>
    <property type="match status" value="1"/>
</dbReference>
<dbReference type="PANTHER" id="PTHR34145:SF28">
    <property type="entry name" value="F-BOX DOMAIN-CONTAINING PROTEIN"/>
    <property type="match status" value="1"/>
</dbReference>
<dbReference type="Proteomes" id="UP001187192">
    <property type="component" value="Unassembled WGS sequence"/>
</dbReference>
<dbReference type="InterPro" id="IPR032675">
    <property type="entry name" value="LRR_dom_sf"/>
</dbReference>
<reference evidence="2" key="1">
    <citation type="submission" date="2023-07" db="EMBL/GenBank/DDBJ databases">
        <title>draft genome sequence of fig (Ficus carica).</title>
        <authorList>
            <person name="Takahashi T."/>
            <person name="Nishimura K."/>
        </authorList>
    </citation>
    <scope>NUCLEOTIDE SEQUENCE</scope>
</reference>
<dbReference type="InterPro" id="IPR006566">
    <property type="entry name" value="FBD"/>
</dbReference>
<evidence type="ECO:0000313" key="2">
    <source>
        <dbReference type="EMBL" id="GMN55853.1"/>
    </source>
</evidence>
<feature type="domain" description="FBD" evidence="1">
    <location>
        <begin position="326"/>
        <end position="394"/>
    </location>
</feature>
<proteinExistence type="predicted"/>
<evidence type="ECO:0000313" key="3">
    <source>
        <dbReference type="Proteomes" id="UP001187192"/>
    </source>
</evidence>
<dbReference type="Gene3D" id="3.80.10.10">
    <property type="entry name" value="Ribonuclease Inhibitor"/>
    <property type="match status" value="1"/>
</dbReference>